<dbReference type="GO" id="GO:0016491">
    <property type="term" value="F:oxidoreductase activity"/>
    <property type="evidence" value="ECO:0007669"/>
    <property type="project" value="InterPro"/>
</dbReference>
<sequence length="286" mass="32511">MTAAVPRHVQTTLSYYDDPGDGTPPEPVIIGKGTVTNERKAVSVPVTVHDVTGRENDGEFTLEKCGFQFVRHTSQAVTCQDDGYKDLDKITSDYFPDCENVLKQVTGAARVFVFDPAVRRGPSDWHKLGPGNANKRGPLHRVHVDQSYSGAAFILKWYLGDEAEQLMSKHWQIINVWRPIKEIFKDPLAVVDARSVAEDDLVEARVVYRDHERPTWTVKPPLQKDGHKWYYKYRQTPDEVTLIKCFDSIDNGSVARRVPHSAFRDDAYDNGSPRESIEVRAFVFYD</sequence>
<dbReference type="OMA" id="RAETWTI"/>
<organism evidence="3 4">
    <name type="scientific">Ophiostoma piceae (strain UAMH 11346)</name>
    <name type="common">Sap stain fungus</name>
    <dbReference type="NCBI Taxonomy" id="1262450"/>
    <lineage>
        <taxon>Eukaryota</taxon>
        <taxon>Fungi</taxon>
        <taxon>Dikarya</taxon>
        <taxon>Ascomycota</taxon>
        <taxon>Pezizomycotina</taxon>
        <taxon>Sordariomycetes</taxon>
        <taxon>Sordariomycetidae</taxon>
        <taxon>Ophiostomatales</taxon>
        <taxon>Ophiostomataceae</taxon>
        <taxon>Ophiostoma</taxon>
    </lineage>
</organism>
<name>S3C4R2_OPHP1</name>
<proteinExistence type="inferred from homology"/>
<dbReference type="PANTHER" id="PTHR34598">
    <property type="entry name" value="BLL6449 PROTEIN"/>
    <property type="match status" value="1"/>
</dbReference>
<dbReference type="AlphaFoldDB" id="S3C4R2"/>
<dbReference type="InterPro" id="IPR044053">
    <property type="entry name" value="AsaB-like"/>
</dbReference>
<dbReference type="NCBIfam" id="NF041278">
    <property type="entry name" value="CmcJ_NvfI_EfuI"/>
    <property type="match status" value="1"/>
</dbReference>
<dbReference type="STRING" id="1262450.S3C4R2"/>
<evidence type="ECO:0000313" key="3">
    <source>
        <dbReference type="EMBL" id="EPE06831.1"/>
    </source>
</evidence>
<protein>
    <submittedName>
        <fullName evidence="3">Uncharacterized protein</fullName>
    </submittedName>
</protein>
<gene>
    <name evidence="3" type="ORF">F503_03258</name>
</gene>
<dbReference type="PANTHER" id="PTHR34598:SF3">
    <property type="entry name" value="OXIDOREDUCTASE AN1597"/>
    <property type="match status" value="1"/>
</dbReference>
<evidence type="ECO:0000256" key="1">
    <source>
        <dbReference type="ARBA" id="ARBA00023604"/>
    </source>
</evidence>
<evidence type="ECO:0000313" key="4">
    <source>
        <dbReference type="Proteomes" id="UP000016923"/>
    </source>
</evidence>
<feature type="region of interest" description="Disordered" evidence="2">
    <location>
        <begin position="1"/>
        <end position="24"/>
    </location>
</feature>
<dbReference type="HOGENOM" id="CLU_042688_2_0_1"/>
<dbReference type="VEuPathDB" id="FungiDB:F503_03258"/>
<accession>S3C4R2</accession>
<dbReference type="Proteomes" id="UP000016923">
    <property type="component" value="Unassembled WGS sequence"/>
</dbReference>
<dbReference type="EMBL" id="KE148152">
    <property type="protein sequence ID" value="EPE06831.1"/>
    <property type="molecule type" value="Genomic_DNA"/>
</dbReference>
<dbReference type="eggNOG" id="ENOG502SJT0">
    <property type="taxonomic scope" value="Eukaryota"/>
</dbReference>
<evidence type="ECO:0000256" key="2">
    <source>
        <dbReference type="SAM" id="MobiDB-lite"/>
    </source>
</evidence>
<comment type="similarity">
    <text evidence="1">Belongs to the asaB hydroxylase/desaturase family.</text>
</comment>
<keyword evidence="4" id="KW-1185">Reference proteome</keyword>
<dbReference type="OrthoDB" id="412788at2759"/>
<reference evidence="3 4" key="1">
    <citation type="journal article" date="2013" name="BMC Genomics">
        <title>The genome and transcriptome of the pine saprophyte Ophiostoma piceae, and a comparison with the bark beetle-associated pine pathogen Grosmannia clavigera.</title>
        <authorList>
            <person name="Haridas S."/>
            <person name="Wang Y."/>
            <person name="Lim L."/>
            <person name="Massoumi Alamouti S."/>
            <person name="Jackman S."/>
            <person name="Docking R."/>
            <person name="Robertson G."/>
            <person name="Birol I."/>
            <person name="Bohlmann J."/>
            <person name="Breuil C."/>
        </authorList>
    </citation>
    <scope>NUCLEOTIDE SEQUENCE [LARGE SCALE GENOMIC DNA]</scope>
    <source>
        <strain evidence="3 4">UAMH 11346</strain>
    </source>
</reference>